<dbReference type="Proteomes" id="UP001431010">
    <property type="component" value="Chromosome"/>
</dbReference>
<dbReference type="GO" id="GO:0016301">
    <property type="term" value="F:kinase activity"/>
    <property type="evidence" value="ECO:0007669"/>
    <property type="project" value="UniProtKB-KW"/>
</dbReference>
<dbReference type="PROSITE" id="PS00445">
    <property type="entry name" value="FGGY_KINASES_2"/>
    <property type="match status" value="1"/>
</dbReference>
<dbReference type="Pfam" id="PF02782">
    <property type="entry name" value="FGGY_C"/>
    <property type="match status" value="1"/>
</dbReference>
<name>A0ABY3RBP4_9BRAD</name>
<reference evidence="7" key="1">
    <citation type="journal article" date="2024" name="Antonie Van Leeuwenhoek">
        <title>Bradyrhizobium ontarionense sp. nov., a novel bacterial symbiont isolated from Aeschynomene indica (Indian jointvetch), harbours photosynthesis, nitrogen fixation and nitrous oxide (N2O) reductase genes.</title>
        <authorList>
            <person name="Bromfield E.S.P."/>
            <person name="Cloutier S."/>
        </authorList>
    </citation>
    <scope>NUCLEOTIDE SEQUENCE</scope>
    <source>
        <strain evidence="7">A19</strain>
    </source>
</reference>
<evidence type="ECO:0000259" key="5">
    <source>
        <dbReference type="Pfam" id="PF00370"/>
    </source>
</evidence>
<accession>A0ABY3RBP4</accession>
<evidence type="ECO:0000256" key="1">
    <source>
        <dbReference type="ARBA" id="ARBA00009156"/>
    </source>
</evidence>
<keyword evidence="8" id="KW-1185">Reference proteome</keyword>
<feature type="domain" description="Carbohydrate kinase FGGY C-terminal" evidence="6">
    <location>
        <begin position="269"/>
        <end position="463"/>
    </location>
</feature>
<evidence type="ECO:0000313" key="7">
    <source>
        <dbReference type="EMBL" id="UFZ04820.1"/>
    </source>
</evidence>
<dbReference type="InterPro" id="IPR018485">
    <property type="entry name" value="FGGY_C"/>
</dbReference>
<dbReference type="InterPro" id="IPR018483">
    <property type="entry name" value="Carb_kinase_FGGY_CS"/>
</dbReference>
<keyword evidence="2 4" id="KW-0808">Transferase</keyword>
<keyword evidence="3 4" id="KW-0418">Kinase</keyword>
<sequence>MTASTATRDIMIGIDAGTSVIKAVAFARDGRQIGDFAVANSYTTAPGGRVEQDMERTWSDTVAALRGLGAALPDLARRVATIAVTGQGDGTWLIDADGRPVAPALLWLDSRAAGFVESFRAGERNAAHYRRTGSGLNACQQGPQLAWLQAHDADMLARASTVFHCKDWLYFKLTAQRATDPSEATFSCGDFRKRGFDGEAARLIGIADSARLFPDVVDGVATTHGLTATAAAETGLPAGVPVSLGCVDVICNALGGGLYDPSPDVGCTIIGSTGMHMRLVTGADAVKLNAEATGYTMPFPVPGHYAQMQSTMAATLNIDWLLDVARGVLAMEGIVRSRTDLIRRLDERVLEARAGELLYHPFISDAGERGPFVSHEAAAQLIGLRTRHGYWDLMRAVMEGLAFAARDCYAAMGSQPAEIRLTGGAARSRALGTILGAALGSTIRVCRREEAGASGAAMIAAVATGLYPDMMSCAEDWVRPYLDVPQAPDAALAERYERMFPAYVEARLAARPIWKQLAAQRAGAGHV</sequence>
<dbReference type="PANTHER" id="PTHR43095">
    <property type="entry name" value="SUGAR KINASE"/>
    <property type="match status" value="1"/>
</dbReference>
<dbReference type="InterPro" id="IPR018484">
    <property type="entry name" value="FGGY_N"/>
</dbReference>
<protein>
    <submittedName>
        <fullName evidence="7">Carbohydrate kinase</fullName>
    </submittedName>
</protein>
<proteinExistence type="inferred from homology"/>
<dbReference type="EMBL" id="CP088156">
    <property type="protein sequence ID" value="UFZ04820.1"/>
    <property type="molecule type" value="Genomic_DNA"/>
</dbReference>
<comment type="similarity">
    <text evidence="1 4">Belongs to the FGGY kinase family.</text>
</comment>
<gene>
    <name evidence="7" type="ORF">LQG66_00385</name>
</gene>
<feature type="domain" description="Carbohydrate kinase FGGY N-terminal" evidence="5">
    <location>
        <begin position="10"/>
        <end position="255"/>
    </location>
</feature>
<evidence type="ECO:0000256" key="2">
    <source>
        <dbReference type="ARBA" id="ARBA00022679"/>
    </source>
</evidence>
<evidence type="ECO:0000259" key="6">
    <source>
        <dbReference type="Pfam" id="PF02782"/>
    </source>
</evidence>
<dbReference type="RefSeq" id="WP_231322147.1">
    <property type="nucleotide sequence ID" value="NZ_CP088156.1"/>
</dbReference>
<dbReference type="InterPro" id="IPR050406">
    <property type="entry name" value="FGGY_Carb_Kinase"/>
</dbReference>
<dbReference type="SUPFAM" id="SSF53067">
    <property type="entry name" value="Actin-like ATPase domain"/>
    <property type="match status" value="2"/>
</dbReference>
<organism evidence="7 8">
    <name type="scientific">Bradyrhizobium ontarionense</name>
    <dbReference type="NCBI Taxonomy" id="2898149"/>
    <lineage>
        <taxon>Bacteria</taxon>
        <taxon>Pseudomonadati</taxon>
        <taxon>Pseudomonadota</taxon>
        <taxon>Alphaproteobacteria</taxon>
        <taxon>Hyphomicrobiales</taxon>
        <taxon>Nitrobacteraceae</taxon>
        <taxon>Bradyrhizobium</taxon>
    </lineage>
</organism>
<dbReference type="PIRSF" id="PIRSF000538">
    <property type="entry name" value="GlpK"/>
    <property type="match status" value="1"/>
</dbReference>
<dbReference type="PANTHER" id="PTHR43095:SF3">
    <property type="entry name" value="L-XYLULOSE_3-KETO-L-GULONATE KINASE"/>
    <property type="match status" value="1"/>
</dbReference>
<evidence type="ECO:0000313" key="8">
    <source>
        <dbReference type="Proteomes" id="UP001431010"/>
    </source>
</evidence>
<dbReference type="InterPro" id="IPR000577">
    <property type="entry name" value="Carb_kinase_FGGY"/>
</dbReference>
<dbReference type="Gene3D" id="3.30.420.40">
    <property type="match status" value="2"/>
</dbReference>
<dbReference type="Pfam" id="PF00370">
    <property type="entry name" value="FGGY_N"/>
    <property type="match status" value="1"/>
</dbReference>
<evidence type="ECO:0000256" key="3">
    <source>
        <dbReference type="ARBA" id="ARBA00022777"/>
    </source>
</evidence>
<dbReference type="InterPro" id="IPR043129">
    <property type="entry name" value="ATPase_NBD"/>
</dbReference>
<evidence type="ECO:0000256" key="4">
    <source>
        <dbReference type="RuleBase" id="RU003733"/>
    </source>
</evidence>